<dbReference type="InParanoid" id="D8RB12"/>
<sequence length="140" mass="15503">MALRVALGKSVQRGAPATRAFQWRFFSANPETNQPDTDHEHGKMMSEGGGSVSSFTEAKEDVKSKSGGMVEGIKHQVEVEKKNAREMMDEMKEMPKKAGETTEQLKETVVIAGQALKRDAERIAEKVGVRERKPGDLENE</sequence>
<evidence type="ECO:0000313" key="3">
    <source>
        <dbReference type="Proteomes" id="UP000001514"/>
    </source>
</evidence>
<dbReference type="Gramene" id="EFJ30410">
    <property type="protein sequence ID" value="EFJ30410"/>
    <property type="gene ID" value="SELMODRAFT_440332"/>
</dbReference>
<dbReference type="EMBL" id="GL377575">
    <property type="protein sequence ID" value="EFJ30410.1"/>
    <property type="molecule type" value="Genomic_DNA"/>
</dbReference>
<organism evidence="3">
    <name type="scientific">Selaginella moellendorffii</name>
    <name type="common">Spikemoss</name>
    <dbReference type="NCBI Taxonomy" id="88036"/>
    <lineage>
        <taxon>Eukaryota</taxon>
        <taxon>Viridiplantae</taxon>
        <taxon>Streptophyta</taxon>
        <taxon>Embryophyta</taxon>
        <taxon>Tracheophyta</taxon>
        <taxon>Lycopodiopsida</taxon>
        <taxon>Selaginellales</taxon>
        <taxon>Selaginellaceae</taxon>
        <taxon>Selaginella</taxon>
    </lineage>
</organism>
<dbReference type="AlphaFoldDB" id="D8RB12"/>
<feature type="region of interest" description="Disordered" evidence="1">
    <location>
        <begin position="26"/>
        <end position="81"/>
    </location>
</feature>
<feature type="compositionally biased region" description="Basic and acidic residues" evidence="1">
    <location>
        <begin position="72"/>
        <end position="81"/>
    </location>
</feature>
<gene>
    <name evidence="2" type="ORF">SELMODRAFT_440332</name>
</gene>
<proteinExistence type="predicted"/>
<name>D8RB12_SELML</name>
<evidence type="ECO:0000256" key="1">
    <source>
        <dbReference type="SAM" id="MobiDB-lite"/>
    </source>
</evidence>
<reference evidence="2 3" key="1">
    <citation type="journal article" date="2011" name="Science">
        <title>The Selaginella genome identifies genetic changes associated with the evolution of vascular plants.</title>
        <authorList>
            <person name="Banks J.A."/>
            <person name="Nishiyama T."/>
            <person name="Hasebe M."/>
            <person name="Bowman J.L."/>
            <person name="Gribskov M."/>
            <person name="dePamphilis C."/>
            <person name="Albert V.A."/>
            <person name="Aono N."/>
            <person name="Aoyama T."/>
            <person name="Ambrose B.A."/>
            <person name="Ashton N.W."/>
            <person name="Axtell M.J."/>
            <person name="Barker E."/>
            <person name="Barker M.S."/>
            <person name="Bennetzen J.L."/>
            <person name="Bonawitz N.D."/>
            <person name="Chapple C."/>
            <person name="Cheng C."/>
            <person name="Correa L.G."/>
            <person name="Dacre M."/>
            <person name="DeBarry J."/>
            <person name="Dreyer I."/>
            <person name="Elias M."/>
            <person name="Engstrom E.M."/>
            <person name="Estelle M."/>
            <person name="Feng L."/>
            <person name="Finet C."/>
            <person name="Floyd S.K."/>
            <person name="Frommer W.B."/>
            <person name="Fujita T."/>
            <person name="Gramzow L."/>
            <person name="Gutensohn M."/>
            <person name="Harholt J."/>
            <person name="Hattori M."/>
            <person name="Heyl A."/>
            <person name="Hirai T."/>
            <person name="Hiwatashi Y."/>
            <person name="Ishikawa M."/>
            <person name="Iwata M."/>
            <person name="Karol K.G."/>
            <person name="Koehler B."/>
            <person name="Kolukisaoglu U."/>
            <person name="Kubo M."/>
            <person name="Kurata T."/>
            <person name="Lalonde S."/>
            <person name="Li K."/>
            <person name="Li Y."/>
            <person name="Litt A."/>
            <person name="Lyons E."/>
            <person name="Manning G."/>
            <person name="Maruyama T."/>
            <person name="Michael T.P."/>
            <person name="Mikami K."/>
            <person name="Miyazaki S."/>
            <person name="Morinaga S."/>
            <person name="Murata T."/>
            <person name="Mueller-Roeber B."/>
            <person name="Nelson D.R."/>
            <person name="Obara M."/>
            <person name="Oguri Y."/>
            <person name="Olmstead R.G."/>
            <person name="Onodera N."/>
            <person name="Petersen B.L."/>
            <person name="Pils B."/>
            <person name="Prigge M."/>
            <person name="Rensing S.A."/>
            <person name="Riano-Pachon D.M."/>
            <person name="Roberts A.W."/>
            <person name="Sato Y."/>
            <person name="Scheller H.V."/>
            <person name="Schulz B."/>
            <person name="Schulz C."/>
            <person name="Shakirov E.V."/>
            <person name="Shibagaki N."/>
            <person name="Shinohara N."/>
            <person name="Shippen D.E."/>
            <person name="Soerensen I."/>
            <person name="Sotooka R."/>
            <person name="Sugimoto N."/>
            <person name="Sugita M."/>
            <person name="Sumikawa N."/>
            <person name="Tanurdzic M."/>
            <person name="Theissen G."/>
            <person name="Ulvskov P."/>
            <person name="Wakazuki S."/>
            <person name="Weng J.K."/>
            <person name="Willats W.W."/>
            <person name="Wipf D."/>
            <person name="Wolf P.G."/>
            <person name="Yang L."/>
            <person name="Zimmer A.D."/>
            <person name="Zhu Q."/>
            <person name="Mitros T."/>
            <person name="Hellsten U."/>
            <person name="Loque D."/>
            <person name="Otillar R."/>
            <person name="Salamov A."/>
            <person name="Schmutz J."/>
            <person name="Shapiro H."/>
            <person name="Lindquist E."/>
            <person name="Lucas S."/>
            <person name="Rokhsar D."/>
            <person name="Grigoriev I.V."/>
        </authorList>
    </citation>
    <scope>NUCLEOTIDE SEQUENCE [LARGE SCALE GENOMIC DNA]</scope>
</reference>
<accession>D8RB12</accession>
<protein>
    <submittedName>
        <fullName evidence="2">Uncharacterized protein</fullName>
    </submittedName>
</protein>
<dbReference type="HOGENOM" id="CLU_1838577_0_0_1"/>
<dbReference type="KEGG" id="smo:SELMODRAFT_440332"/>
<keyword evidence="3" id="KW-1185">Reference proteome</keyword>
<evidence type="ECO:0000313" key="2">
    <source>
        <dbReference type="EMBL" id="EFJ30410.1"/>
    </source>
</evidence>
<dbReference type="Proteomes" id="UP000001514">
    <property type="component" value="Unassembled WGS sequence"/>
</dbReference>